<feature type="compositionally biased region" description="Acidic residues" evidence="1">
    <location>
        <begin position="189"/>
        <end position="209"/>
    </location>
</feature>
<evidence type="ECO:0000256" key="1">
    <source>
        <dbReference type="SAM" id="MobiDB-lite"/>
    </source>
</evidence>
<comment type="caution">
    <text evidence="2">The sequence shown here is derived from an EMBL/GenBank/DDBJ whole genome shotgun (WGS) entry which is preliminary data.</text>
</comment>
<gene>
    <name evidence="2" type="ORF">PF009_g31539</name>
</gene>
<sequence>MDLLDAIRRDVLKQKEEEAMNYFSTVADFREFIMAAKSTPDVSVTVKMTCWTSERINGDHGTRVTLIDANQHAFYEATVESLNELTSVKRKPYIAQITVWDAKANKAARGVSGKPFMLFRPGAVYVFRQVDGVAFYADIPKGSVQFERGNDDKIVEVVAPVLKRKAPCAAAKKNAKAKTHELGTGMSSDPDDDEGDIVMDTECKESEDDVGVRTRSNTSAPP</sequence>
<dbReference type="Proteomes" id="UP000429523">
    <property type="component" value="Unassembled WGS sequence"/>
</dbReference>
<dbReference type="AlphaFoldDB" id="A0A6A3D9A3"/>
<reference evidence="2 3" key="1">
    <citation type="submission" date="2018-08" db="EMBL/GenBank/DDBJ databases">
        <title>Genomic investigation of the strawberry pathogen Phytophthora fragariae indicates pathogenicity is determined by transcriptional variation in three key races.</title>
        <authorList>
            <person name="Adams T.M."/>
            <person name="Armitage A.D."/>
            <person name="Sobczyk M.K."/>
            <person name="Bates H.J."/>
            <person name="Dunwell J.M."/>
            <person name="Nellist C.F."/>
            <person name="Harrison R.J."/>
        </authorList>
    </citation>
    <scope>NUCLEOTIDE SEQUENCE [LARGE SCALE GENOMIC DNA]</scope>
    <source>
        <strain evidence="2 3">NOV-9</strain>
    </source>
</reference>
<dbReference type="EMBL" id="QXGF01006113">
    <property type="protein sequence ID" value="KAE8918144.1"/>
    <property type="molecule type" value="Genomic_DNA"/>
</dbReference>
<accession>A0A6A3D9A3</accession>
<proteinExistence type="predicted"/>
<organism evidence="2 3">
    <name type="scientific">Phytophthora fragariae</name>
    <dbReference type="NCBI Taxonomy" id="53985"/>
    <lineage>
        <taxon>Eukaryota</taxon>
        <taxon>Sar</taxon>
        <taxon>Stramenopiles</taxon>
        <taxon>Oomycota</taxon>
        <taxon>Peronosporomycetes</taxon>
        <taxon>Peronosporales</taxon>
        <taxon>Peronosporaceae</taxon>
        <taxon>Phytophthora</taxon>
    </lineage>
</organism>
<evidence type="ECO:0000313" key="2">
    <source>
        <dbReference type="EMBL" id="KAE8918144.1"/>
    </source>
</evidence>
<name>A0A6A3D9A3_9STRA</name>
<protein>
    <submittedName>
        <fullName evidence="2">Uncharacterized protein</fullName>
    </submittedName>
</protein>
<feature type="region of interest" description="Disordered" evidence="1">
    <location>
        <begin position="173"/>
        <end position="222"/>
    </location>
</feature>
<evidence type="ECO:0000313" key="3">
    <source>
        <dbReference type="Proteomes" id="UP000429523"/>
    </source>
</evidence>